<keyword evidence="8" id="KW-0548">Nucleotidyltransferase</keyword>
<dbReference type="GO" id="GO:0003964">
    <property type="term" value="F:RNA-directed DNA polymerase activity"/>
    <property type="evidence" value="ECO:0007669"/>
    <property type="project" value="UniProtKB-KW"/>
</dbReference>
<dbReference type="Gene3D" id="3.30.70.270">
    <property type="match status" value="1"/>
</dbReference>
<evidence type="ECO:0000256" key="9">
    <source>
        <dbReference type="ARBA" id="ARBA00023125"/>
    </source>
</evidence>
<keyword evidence="9" id="KW-0238">DNA-binding</keyword>
<dbReference type="PANTHER" id="PTHR37984:SF5">
    <property type="entry name" value="PROTEIN NYNRIN-LIKE"/>
    <property type="match status" value="1"/>
</dbReference>
<evidence type="ECO:0000256" key="11">
    <source>
        <dbReference type="ARBA" id="ARBA00023268"/>
    </source>
</evidence>
<proteinExistence type="predicted"/>
<dbReference type="Gene3D" id="3.10.20.370">
    <property type="match status" value="1"/>
</dbReference>
<organism evidence="13 14">
    <name type="scientific">Pisum sativum</name>
    <name type="common">Garden pea</name>
    <name type="synonym">Lathyrus oleraceus</name>
    <dbReference type="NCBI Taxonomy" id="3888"/>
    <lineage>
        <taxon>Eukaryota</taxon>
        <taxon>Viridiplantae</taxon>
        <taxon>Streptophyta</taxon>
        <taxon>Embryophyta</taxon>
        <taxon>Tracheophyta</taxon>
        <taxon>Spermatophyta</taxon>
        <taxon>Magnoliopsida</taxon>
        <taxon>eudicotyledons</taxon>
        <taxon>Gunneridae</taxon>
        <taxon>Pentapetalae</taxon>
        <taxon>rosids</taxon>
        <taxon>fabids</taxon>
        <taxon>Fabales</taxon>
        <taxon>Fabaceae</taxon>
        <taxon>Papilionoideae</taxon>
        <taxon>50 kb inversion clade</taxon>
        <taxon>NPAAA clade</taxon>
        <taxon>Hologalegina</taxon>
        <taxon>IRL clade</taxon>
        <taxon>Fabeae</taxon>
        <taxon>Lathyrus</taxon>
    </lineage>
</organism>
<dbReference type="Pfam" id="PF00385">
    <property type="entry name" value="Chromo"/>
    <property type="match status" value="1"/>
</dbReference>
<evidence type="ECO:0000256" key="10">
    <source>
        <dbReference type="ARBA" id="ARBA00023172"/>
    </source>
</evidence>
<dbReference type="Proteomes" id="UP001058974">
    <property type="component" value="Chromosome 6"/>
</dbReference>
<dbReference type="InterPro" id="IPR016197">
    <property type="entry name" value="Chromo-like_dom_sf"/>
</dbReference>
<dbReference type="FunFam" id="3.10.20.370:FF:000001">
    <property type="entry name" value="Retrovirus-related Pol polyprotein from transposon 17.6-like protein"/>
    <property type="match status" value="1"/>
</dbReference>
<keyword evidence="14" id="KW-1185">Reference proteome</keyword>
<dbReference type="GO" id="GO:0003677">
    <property type="term" value="F:DNA binding"/>
    <property type="evidence" value="ECO:0007669"/>
    <property type="project" value="UniProtKB-KW"/>
</dbReference>
<dbReference type="GO" id="GO:0004190">
    <property type="term" value="F:aspartic-type endopeptidase activity"/>
    <property type="evidence" value="ECO:0007669"/>
    <property type="project" value="UniProtKB-KW"/>
</dbReference>
<dbReference type="InterPro" id="IPR056924">
    <property type="entry name" value="SH3_Tf2-1"/>
</dbReference>
<dbReference type="SUPFAM" id="SSF56672">
    <property type="entry name" value="DNA/RNA polymerases"/>
    <property type="match status" value="1"/>
</dbReference>
<dbReference type="Gene3D" id="1.10.340.70">
    <property type="match status" value="1"/>
</dbReference>
<dbReference type="Pfam" id="PF24626">
    <property type="entry name" value="SH3_Tf2-1"/>
    <property type="match status" value="1"/>
</dbReference>
<dbReference type="SMART" id="SM00298">
    <property type="entry name" value="CHROMO"/>
    <property type="match status" value="1"/>
</dbReference>
<accession>A0A9D5ACS9</accession>
<dbReference type="FunFam" id="3.30.70.270:FF:000020">
    <property type="entry name" value="Transposon Tf2-6 polyprotein-like Protein"/>
    <property type="match status" value="1"/>
</dbReference>
<dbReference type="GO" id="GO:0046872">
    <property type="term" value="F:metal ion binding"/>
    <property type="evidence" value="ECO:0007669"/>
    <property type="project" value="UniProtKB-KW"/>
</dbReference>
<dbReference type="PANTHER" id="PTHR37984">
    <property type="entry name" value="PROTEIN CBG26694"/>
    <property type="match status" value="1"/>
</dbReference>
<evidence type="ECO:0000256" key="8">
    <source>
        <dbReference type="ARBA" id="ARBA00022932"/>
    </source>
</evidence>
<dbReference type="PROSITE" id="PS50013">
    <property type="entry name" value="CHROMO_2"/>
    <property type="match status" value="1"/>
</dbReference>
<protein>
    <recommendedName>
        <fullName evidence="12">Chromo domain-containing protein</fullName>
    </recommendedName>
</protein>
<evidence type="ECO:0000313" key="13">
    <source>
        <dbReference type="EMBL" id="KAI5400895.1"/>
    </source>
</evidence>
<dbReference type="Gramene" id="Psat06G0565700-T1">
    <property type="protein sequence ID" value="KAI5400895.1"/>
    <property type="gene ID" value="KIW84_065657"/>
</dbReference>
<evidence type="ECO:0000256" key="5">
    <source>
        <dbReference type="ARBA" id="ARBA00022842"/>
    </source>
</evidence>
<dbReference type="InterPro" id="IPR050951">
    <property type="entry name" value="Retrovirus_Pol_polyprotein"/>
</dbReference>
<dbReference type="CDD" id="cd09274">
    <property type="entry name" value="RNase_HI_RT_Ty3"/>
    <property type="match status" value="1"/>
</dbReference>
<keyword evidence="1" id="KW-0645">Protease</keyword>
<comment type="caution">
    <text evidence="13">The sequence shown here is derived from an EMBL/GenBank/DDBJ whole genome shotgun (WGS) entry which is preliminary data.</text>
</comment>
<evidence type="ECO:0000256" key="3">
    <source>
        <dbReference type="ARBA" id="ARBA00022750"/>
    </source>
</evidence>
<dbReference type="Pfam" id="PF17921">
    <property type="entry name" value="Integrase_H2C2"/>
    <property type="match status" value="1"/>
</dbReference>
<keyword evidence="3" id="KW-0064">Aspartyl protease</keyword>
<keyword evidence="2" id="KW-0479">Metal-binding</keyword>
<keyword evidence="7" id="KW-0695">RNA-directed DNA polymerase</keyword>
<evidence type="ECO:0000256" key="2">
    <source>
        <dbReference type="ARBA" id="ARBA00022723"/>
    </source>
</evidence>
<dbReference type="Gene3D" id="2.40.50.40">
    <property type="match status" value="1"/>
</dbReference>
<dbReference type="SUPFAM" id="SSF54160">
    <property type="entry name" value="Chromo domain-like"/>
    <property type="match status" value="1"/>
</dbReference>
<dbReference type="InterPro" id="IPR043128">
    <property type="entry name" value="Rev_trsase/Diguanyl_cyclase"/>
</dbReference>
<evidence type="ECO:0000256" key="1">
    <source>
        <dbReference type="ARBA" id="ARBA00022670"/>
    </source>
</evidence>
<dbReference type="InterPro" id="IPR041577">
    <property type="entry name" value="RT_RNaseH_2"/>
</dbReference>
<dbReference type="GO" id="GO:0015074">
    <property type="term" value="P:DNA integration"/>
    <property type="evidence" value="ECO:0007669"/>
    <property type="project" value="UniProtKB-KW"/>
</dbReference>
<keyword evidence="10" id="KW-0233">DNA recombination</keyword>
<keyword evidence="6" id="KW-0229">DNA integration</keyword>
<keyword evidence="8" id="KW-0808">Transferase</keyword>
<keyword evidence="8" id="KW-0239">DNA-directed DNA polymerase</keyword>
<evidence type="ECO:0000256" key="6">
    <source>
        <dbReference type="ARBA" id="ARBA00022908"/>
    </source>
</evidence>
<dbReference type="InterPro" id="IPR000953">
    <property type="entry name" value="Chromo/chromo_shadow_dom"/>
</dbReference>
<dbReference type="InterPro" id="IPR023780">
    <property type="entry name" value="Chromo_domain"/>
</dbReference>
<keyword evidence="4" id="KW-0378">Hydrolase</keyword>
<feature type="domain" description="Chromo" evidence="12">
    <location>
        <begin position="444"/>
        <end position="492"/>
    </location>
</feature>
<dbReference type="GO" id="GO:0003887">
    <property type="term" value="F:DNA-directed DNA polymerase activity"/>
    <property type="evidence" value="ECO:0007669"/>
    <property type="project" value="UniProtKB-KW"/>
</dbReference>
<dbReference type="InterPro" id="IPR043502">
    <property type="entry name" value="DNA/RNA_pol_sf"/>
</dbReference>
<reference evidence="13 14" key="1">
    <citation type="journal article" date="2022" name="Nat. Genet.">
        <title>Improved pea reference genome and pan-genome highlight genomic features and evolutionary characteristics.</title>
        <authorList>
            <person name="Yang T."/>
            <person name="Liu R."/>
            <person name="Luo Y."/>
            <person name="Hu S."/>
            <person name="Wang D."/>
            <person name="Wang C."/>
            <person name="Pandey M.K."/>
            <person name="Ge S."/>
            <person name="Xu Q."/>
            <person name="Li N."/>
            <person name="Li G."/>
            <person name="Huang Y."/>
            <person name="Saxena R.K."/>
            <person name="Ji Y."/>
            <person name="Li M."/>
            <person name="Yan X."/>
            <person name="He Y."/>
            <person name="Liu Y."/>
            <person name="Wang X."/>
            <person name="Xiang C."/>
            <person name="Varshney R.K."/>
            <person name="Ding H."/>
            <person name="Gao S."/>
            <person name="Zong X."/>
        </authorList>
    </citation>
    <scope>NUCLEOTIDE SEQUENCE [LARGE SCALE GENOMIC DNA]</scope>
    <source>
        <strain evidence="13 14">cv. Zhongwan 6</strain>
    </source>
</reference>
<dbReference type="AlphaFoldDB" id="A0A9D5ACS9"/>
<gene>
    <name evidence="13" type="ORF">KIW84_065657</name>
</gene>
<keyword evidence="11" id="KW-0511">Multifunctional enzyme</keyword>
<evidence type="ECO:0000313" key="14">
    <source>
        <dbReference type="Proteomes" id="UP001058974"/>
    </source>
</evidence>
<dbReference type="EMBL" id="JAMSHJ010000006">
    <property type="protein sequence ID" value="KAI5400895.1"/>
    <property type="molecule type" value="Genomic_DNA"/>
</dbReference>
<dbReference type="GO" id="GO:0006310">
    <property type="term" value="P:DNA recombination"/>
    <property type="evidence" value="ECO:0007669"/>
    <property type="project" value="UniProtKB-KW"/>
</dbReference>
<keyword evidence="5" id="KW-0460">Magnesium</keyword>
<name>A0A9D5ACS9_PEA</name>
<dbReference type="InterPro" id="IPR041588">
    <property type="entry name" value="Integrase_H2C2"/>
</dbReference>
<sequence length="522" mass="60654">MMKWPIPKELKGLRGFLGITGYYRKFVKNYGKIAWPLTQLLKKDSFLWSREAQEAFEKLKEAMTTIPVLAMPDFDKEFILETDASGKGIGAVLMQEGRPISYMSQTLSDRAQQKSVYERELMAIVVSIQKWRPYLLGRHFKVHTDQKSLKFLTEQKTMGEEQQKWISKLLGFDFEVKYKPGKENNAADSLSRQMQYVHITTIQCEAWEGLEEEVQSDDRLKLVVQALLADPCSQEGFQLKGGRLYHEGRIVIPKNSPRISWILHEFHDTAVGGHSGYLRTYKKIAGVVYWEGMRKRIQETPPVLVRGDAQVSAVNEVNKLTAERNVMIRELQEQLLKAQDVMRNQANKHRREVEYEVGDMVFLKIQPYKLKKLANRVNQKLSPRFYGPYEILQKLGAVAYKLKLPEDTRVHPVFHVSLLKKAVTPNVEPQPLPSCMNEEWHLEPVPEEVRETRRNESGEFEVLIKWKQLPEFENSWELVEKMKQEFPEFILEDKDNIEGGGIVRYGKVYSRKRGRRGGENIP</sequence>
<dbReference type="GO" id="GO:0006508">
    <property type="term" value="P:proteolysis"/>
    <property type="evidence" value="ECO:0007669"/>
    <property type="project" value="UniProtKB-KW"/>
</dbReference>
<evidence type="ECO:0000259" key="12">
    <source>
        <dbReference type="PROSITE" id="PS50013"/>
    </source>
</evidence>
<evidence type="ECO:0000256" key="4">
    <source>
        <dbReference type="ARBA" id="ARBA00022801"/>
    </source>
</evidence>
<dbReference type="Pfam" id="PF17919">
    <property type="entry name" value="RT_RNaseH_2"/>
    <property type="match status" value="1"/>
</dbReference>
<evidence type="ECO:0000256" key="7">
    <source>
        <dbReference type="ARBA" id="ARBA00022918"/>
    </source>
</evidence>